<dbReference type="InterPro" id="IPR039426">
    <property type="entry name" value="TonB-dep_rcpt-like"/>
</dbReference>
<keyword evidence="19" id="KW-1185">Reference proteome</keyword>
<dbReference type="AlphaFoldDB" id="A0A240EAN3"/>
<dbReference type="EMBL" id="OANT01000005">
    <property type="protein sequence ID" value="SNX45591.1"/>
    <property type="molecule type" value="Genomic_DNA"/>
</dbReference>
<gene>
    <name evidence="18" type="ORF">SAMN05421731_105145</name>
</gene>
<feature type="domain" description="Secretin/TonB short N-terminal" evidence="17">
    <location>
        <begin position="61"/>
        <end position="112"/>
    </location>
</feature>
<evidence type="ECO:0000256" key="8">
    <source>
        <dbReference type="ARBA" id="ARBA00023004"/>
    </source>
</evidence>
<evidence type="ECO:0000256" key="9">
    <source>
        <dbReference type="ARBA" id="ARBA00023065"/>
    </source>
</evidence>
<dbReference type="Proteomes" id="UP000219042">
    <property type="component" value="Unassembled WGS sequence"/>
</dbReference>
<dbReference type="RefSeq" id="WP_171294039.1">
    <property type="nucleotide sequence ID" value="NZ_BAABHT010000005.1"/>
</dbReference>
<evidence type="ECO:0000256" key="1">
    <source>
        <dbReference type="ARBA" id="ARBA00004571"/>
    </source>
</evidence>
<dbReference type="NCBIfam" id="TIGR01783">
    <property type="entry name" value="TonB-siderophor"/>
    <property type="match status" value="1"/>
</dbReference>
<comment type="subcellular location">
    <subcellularLocation>
        <location evidence="1 14">Cell outer membrane</location>
        <topology evidence="1 14">Multi-pass membrane protein</topology>
    </subcellularLocation>
</comment>
<sequence length="823" mass="90940">MEQRIIKTRLQLAIQAILLGAPLISAMSISPAAYANSSQQYNITANSLANVLQQFAIQSKLTLAYEPQSLTEQQSAGLNGSYTIEQGLQNILTPHGLQAVRLNNGGFSIQKIKNNQTHSNTTEIVQLNPITVTATPSSRVQQNNGNVQQLPLITVTAEQDGKADDGYLSKNITGVGSWGERSLQDTPYQISVISQDLIENTASGIDQIFKMNPIVQVTRSSTSSFSFNTPEINIRGLGASGNHILDGIPFSWVQGVMSEDVERIEILNGLSGFLYGVGYVGGAVNYVSKKPTQQRLANLSLGSTGNQAFYGHLDLGGKLDQNGDLSYRLNVFKQDGETSIKDQNLDKELISGALDWQVNNDFLVSLNASHKKIKVDKLASYFSSNASIDKLNLKQGYAPNWTFSDSTQDRLGFNTTWQINNYAKLRTGYIYLENENDMSMPFVYDNYDGTYSFNYYRSWPSKEKDHGAYIYTDLNFNTFGVEHNLTIGGSKTRFKQYGIDGGWEWINLGSFTLDQLNSVSEPVYLGNTNNQTYYSGSGQKTNITIGDDIKFNEKWSTLIGLNYAKVDKDNYSIEGKRTDGYGGEKVTPNISLLFKPFEDLTTYVTYMESLEDGVDVGETYANSETIFDPYVSKQYEIGAKYAISPNFLLSSALFRIEKANQYEDTSTIITEGKPTLTQDGKVIYQGVELTLTGKVTNNLTLVGGGTFLDLKTDKANENEGKKPTDTASKMAKLYAEYAIPAIEGLTLTGGAYYTGKAYRDGANTDIIPAYSVFDAGVRYATKIAQYPTTFILNATNITDKKYWRSSTSFGEPRNIAFAVKTQF</sequence>
<dbReference type="SUPFAM" id="SSF56935">
    <property type="entry name" value="Porins"/>
    <property type="match status" value="1"/>
</dbReference>
<keyword evidence="9" id="KW-0406">Ion transport</keyword>
<keyword evidence="5" id="KW-0410">Iron transport</keyword>
<dbReference type="CDD" id="cd01347">
    <property type="entry name" value="ligand_gated_channel"/>
    <property type="match status" value="1"/>
</dbReference>
<evidence type="ECO:0000256" key="13">
    <source>
        <dbReference type="ARBA" id="ARBA00023237"/>
    </source>
</evidence>
<dbReference type="InterPro" id="IPR012910">
    <property type="entry name" value="Plug_dom"/>
</dbReference>
<dbReference type="PANTHER" id="PTHR32552:SF82">
    <property type="entry name" value="FCUA PROTEIN"/>
    <property type="match status" value="1"/>
</dbReference>
<dbReference type="GO" id="GO:0009279">
    <property type="term" value="C:cell outer membrane"/>
    <property type="evidence" value="ECO:0007669"/>
    <property type="project" value="UniProtKB-SubCell"/>
</dbReference>
<keyword evidence="8" id="KW-0408">Iron</keyword>
<dbReference type="Gene3D" id="2.40.170.20">
    <property type="entry name" value="TonB-dependent receptor, beta-barrel domain"/>
    <property type="match status" value="1"/>
</dbReference>
<keyword evidence="10 16" id="KW-0798">TonB box</keyword>
<evidence type="ECO:0000256" key="6">
    <source>
        <dbReference type="ARBA" id="ARBA00022692"/>
    </source>
</evidence>
<keyword evidence="11 14" id="KW-0472">Membrane</keyword>
<evidence type="ECO:0000256" key="10">
    <source>
        <dbReference type="ARBA" id="ARBA00023077"/>
    </source>
</evidence>
<keyword evidence="3 14" id="KW-0813">Transport</keyword>
<dbReference type="InterPro" id="IPR000531">
    <property type="entry name" value="Beta-barrel_TonB"/>
</dbReference>
<keyword evidence="4 14" id="KW-1134">Transmembrane beta strand</keyword>
<evidence type="ECO:0000256" key="15">
    <source>
        <dbReference type="PROSITE-ProRule" id="PRU10144"/>
    </source>
</evidence>
<evidence type="ECO:0000256" key="3">
    <source>
        <dbReference type="ARBA" id="ARBA00022448"/>
    </source>
</evidence>
<evidence type="ECO:0000256" key="14">
    <source>
        <dbReference type="PROSITE-ProRule" id="PRU01360"/>
    </source>
</evidence>
<dbReference type="GO" id="GO:0015891">
    <property type="term" value="P:siderophore transport"/>
    <property type="evidence" value="ECO:0007669"/>
    <property type="project" value="InterPro"/>
</dbReference>
<comment type="similarity">
    <text evidence="2 14 16">Belongs to the TonB-dependent receptor family.</text>
</comment>
<dbReference type="SMART" id="SM00965">
    <property type="entry name" value="STN"/>
    <property type="match status" value="1"/>
</dbReference>
<dbReference type="InterPro" id="IPR011662">
    <property type="entry name" value="Secretin/TonB_short_N"/>
</dbReference>
<keyword evidence="6 14" id="KW-0812">Transmembrane</keyword>
<accession>A0A240EAN3</accession>
<evidence type="ECO:0000313" key="18">
    <source>
        <dbReference type="EMBL" id="SNX45591.1"/>
    </source>
</evidence>
<dbReference type="InterPro" id="IPR036942">
    <property type="entry name" value="Beta-barrel_TonB_sf"/>
</dbReference>
<dbReference type="PROSITE" id="PS01156">
    <property type="entry name" value="TONB_DEPENDENT_REC_2"/>
    <property type="match status" value="1"/>
</dbReference>
<evidence type="ECO:0000256" key="5">
    <source>
        <dbReference type="ARBA" id="ARBA00022496"/>
    </source>
</evidence>
<keyword evidence="7" id="KW-0732">Signal</keyword>
<name>A0A240EAN3_9GAMM</name>
<dbReference type="Pfam" id="PF07715">
    <property type="entry name" value="Plug"/>
    <property type="match status" value="1"/>
</dbReference>
<evidence type="ECO:0000313" key="19">
    <source>
        <dbReference type="Proteomes" id="UP000219042"/>
    </source>
</evidence>
<dbReference type="Gene3D" id="3.55.50.30">
    <property type="match status" value="1"/>
</dbReference>
<dbReference type="PANTHER" id="PTHR32552">
    <property type="entry name" value="FERRICHROME IRON RECEPTOR-RELATED"/>
    <property type="match status" value="1"/>
</dbReference>
<dbReference type="InterPro" id="IPR010105">
    <property type="entry name" value="TonB_sidphr_rcpt"/>
</dbReference>
<dbReference type="InterPro" id="IPR010917">
    <property type="entry name" value="TonB_rcpt_CS"/>
</dbReference>
<evidence type="ECO:0000256" key="4">
    <source>
        <dbReference type="ARBA" id="ARBA00022452"/>
    </source>
</evidence>
<dbReference type="Pfam" id="PF07660">
    <property type="entry name" value="STN"/>
    <property type="match status" value="1"/>
</dbReference>
<protein>
    <submittedName>
        <fullName evidence="18">Iron complex outermembrane recepter protein</fullName>
    </submittedName>
</protein>
<evidence type="ECO:0000259" key="17">
    <source>
        <dbReference type="SMART" id="SM00965"/>
    </source>
</evidence>
<proteinExistence type="inferred from homology"/>
<evidence type="ECO:0000256" key="16">
    <source>
        <dbReference type="RuleBase" id="RU003357"/>
    </source>
</evidence>
<keyword evidence="13 14" id="KW-0998">Cell outer membrane</keyword>
<feature type="short sequence motif" description="TonB C-terminal box" evidence="15">
    <location>
        <begin position="806"/>
        <end position="823"/>
    </location>
</feature>
<reference evidence="19" key="1">
    <citation type="submission" date="2016-09" db="EMBL/GenBank/DDBJ databases">
        <authorList>
            <person name="Varghese N."/>
            <person name="Submissions S."/>
        </authorList>
    </citation>
    <scope>NUCLEOTIDE SEQUENCE [LARGE SCALE GENOMIC DNA]</scope>
    <source>
        <strain evidence="19">ANC 4466</strain>
    </source>
</reference>
<dbReference type="PROSITE" id="PS52016">
    <property type="entry name" value="TONB_DEPENDENT_REC_3"/>
    <property type="match status" value="1"/>
</dbReference>
<dbReference type="InterPro" id="IPR037066">
    <property type="entry name" value="Plug_dom_sf"/>
</dbReference>
<dbReference type="GO" id="GO:0038023">
    <property type="term" value="F:signaling receptor activity"/>
    <property type="evidence" value="ECO:0007669"/>
    <property type="project" value="InterPro"/>
</dbReference>
<evidence type="ECO:0000256" key="12">
    <source>
        <dbReference type="ARBA" id="ARBA00023170"/>
    </source>
</evidence>
<dbReference type="GO" id="GO:0015344">
    <property type="term" value="F:siderophore uptake transmembrane transporter activity"/>
    <property type="evidence" value="ECO:0007669"/>
    <property type="project" value="TreeGrafter"/>
</dbReference>
<dbReference type="Gene3D" id="2.170.130.10">
    <property type="entry name" value="TonB-dependent receptor, plug domain"/>
    <property type="match status" value="1"/>
</dbReference>
<keyword evidence="12" id="KW-0675">Receptor</keyword>
<dbReference type="Pfam" id="PF00593">
    <property type="entry name" value="TonB_dep_Rec_b-barrel"/>
    <property type="match status" value="1"/>
</dbReference>
<evidence type="ECO:0000256" key="2">
    <source>
        <dbReference type="ARBA" id="ARBA00009810"/>
    </source>
</evidence>
<organism evidence="18 19">
    <name type="scientific">Acinetobacter puyangensis</name>
    <dbReference type="NCBI Taxonomy" id="1096779"/>
    <lineage>
        <taxon>Bacteria</taxon>
        <taxon>Pseudomonadati</taxon>
        <taxon>Pseudomonadota</taxon>
        <taxon>Gammaproteobacteria</taxon>
        <taxon>Moraxellales</taxon>
        <taxon>Moraxellaceae</taxon>
        <taxon>Acinetobacter</taxon>
    </lineage>
</organism>
<evidence type="ECO:0000256" key="7">
    <source>
        <dbReference type="ARBA" id="ARBA00022729"/>
    </source>
</evidence>
<evidence type="ECO:0000256" key="11">
    <source>
        <dbReference type="ARBA" id="ARBA00023136"/>
    </source>
</evidence>